<dbReference type="Gene3D" id="2.60.120.290">
    <property type="entry name" value="Spermadhesin, CUB domain"/>
    <property type="match status" value="1"/>
</dbReference>
<organism evidence="6 7">
    <name type="scientific">Tegillarca granosa</name>
    <name type="common">Malaysian cockle</name>
    <name type="synonym">Anadara granosa</name>
    <dbReference type="NCBI Taxonomy" id="220873"/>
    <lineage>
        <taxon>Eukaryota</taxon>
        <taxon>Metazoa</taxon>
        <taxon>Spiralia</taxon>
        <taxon>Lophotrochozoa</taxon>
        <taxon>Mollusca</taxon>
        <taxon>Bivalvia</taxon>
        <taxon>Autobranchia</taxon>
        <taxon>Pteriomorphia</taxon>
        <taxon>Arcoida</taxon>
        <taxon>Arcoidea</taxon>
        <taxon>Arcidae</taxon>
        <taxon>Tegillarca</taxon>
    </lineage>
</organism>
<evidence type="ECO:0000259" key="5">
    <source>
        <dbReference type="PROSITE" id="PS01180"/>
    </source>
</evidence>
<evidence type="ECO:0000256" key="4">
    <source>
        <dbReference type="SAM" id="Phobius"/>
    </source>
</evidence>
<proteinExistence type="predicted"/>
<dbReference type="PANTHER" id="PTHR24652:SF67">
    <property type="entry name" value="LOW-DENSITY LIPOPROTEIN RECEPTOR CLASS A DOMAIN-CONTAINING PROTEIN 2"/>
    <property type="match status" value="1"/>
</dbReference>
<name>A0ABQ9EBV2_TEGGR</name>
<keyword evidence="4" id="KW-0472">Membrane</keyword>
<evidence type="ECO:0000313" key="7">
    <source>
        <dbReference type="Proteomes" id="UP001217089"/>
    </source>
</evidence>
<dbReference type="EMBL" id="JARBDR010000917">
    <property type="protein sequence ID" value="KAJ8302814.1"/>
    <property type="molecule type" value="Genomic_DNA"/>
</dbReference>
<dbReference type="PROSITE" id="PS50068">
    <property type="entry name" value="LDLRA_2"/>
    <property type="match status" value="1"/>
</dbReference>
<dbReference type="Pfam" id="PF00431">
    <property type="entry name" value="CUB"/>
    <property type="match status" value="1"/>
</dbReference>
<reference evidence="6 7" key="1">
    <citation type="submission" date="2022-12" db="EMBL/GenBank/DDBJ databases">
        <title>Chromosome-level genome of Tegillarca granosa.</title>
        <authorList>
            <person name="Kim J."/>
        </authorList>
    </citation>
    <scope>NUCLEOTIDE SEQUENCE [LARGE SCALE GENOMIC DNA]</scope>
    <source>
        <strain evidence="6">Teg-2019</strain>
        <tissue evidence="6">Adductor muscle</tissue>
    </source>
</reference>
<dbReference type="InterPro" id="IPR036055">
    <property type="entry name" value="LDL_receptor-like_sf"/>
</dbReference>
<dbReference type="SMART" id="SM00192">
    <property type="entry name" value="LDLa"/>
    <property type="match status" value="1"/>
</dbReference>
<keyword evidence="1" id="KW-1015">Disulfide bond</keyword>
<gene>
    <name evidence="6" type="ORF">KUTeg_019210</name>
</gene>
<dbReference type="PROSITE" id="PS01180">
    <property type="entry name" value="CUB"/>
    <property type="match status" value="1"/>
</dbReference>
<protein>
    <recommendedName>
        <fullName evidence="5">CUB domain-containing protein</fullName>
    </recommendedName>
</protein>
<comment type="caution">
    <text evidence="2">Lacks conserved residue(s) required for the propagation of feature annotation.</text>
</comment>
<evidence type="ECO:0000256" key="3">
    <source>
        <dbReference type="SAM" id="MobiDB-lite"/>
    </source>
</evidence>
<dbReference type="CDD" id="cd00041">
    <property type="entry name" value="CUB"/>
    <property type="match status" value="1"/>
</dbReference>
<dbReference type="SUPFAM" id="SSF49854">
    <property type="entry name" value="Spermadhesin, CUB domain"/>
    <property type="match status" value="1"/>
</dbReference>
<dbReference type="InterPro" id="IPR042333">
    <property type="entry name" value="LRAD2/Mig-13-like"/>
</dbReference>
<dbReference type="InterPro" id="IPR035914">
    <property type="entry name" value="Sperma_CUB_dom_sf"/>
</dbReference>
<dbReference type="SUPFAM" id="SSF57424">
    <property type="entry name" value="LDL receptor-like module"/>
    <property type="match status" value="1"/>
</dbReference>
<comment type="caution">
    <text evidence="6">The sequence shown here is derived from an EMBL/GenBank/DDBJ whole genome shotgun (WGS) entry which is preliminary data.</text>
</comment>
<feature type="region of interest" description="Disordered" evidence="3">
    <location>
        <begin position="234"/>
        <end position="268"/>
    </location>
</feature>
<dbReference type="InterPro" id="IPR002172">
    <property type="entry name" value="LDrepeatLR_classA_rpt"/>
</dbReference>
<feature type="domain" description="CUB" evidence="5">
    <location>
        <begin position="13"/>
        <end position="131"/>
    </location>
</feature>
<dbReference type="Proteomes" id="UP001217089">
    <property type="component" value="Unassembled WGS sequence"/>
</dbReference>
<dbReference type="SMART" id="SM00042">
    <property type="entry name" value="CUB"/>
    <property type="match status" value="1"/>
</dbReference>
<keyword evidence="7" id="KW-1185">Reference proteome</keyword>
<accession>A0ABQ9EBV2</accession>
<dbReference type="InterPro" id="IPR000859">
    <property type="entry name" value="CUB_dom"/>
</dbReference>
<dbReference type="CDD" id="cd00112">
    <property type="entry name" value="LDLa"/>
    <property type="match status" value="1"/>
</dbReference>
<feature type="transmembrane region" description="Helical" evidence="4">
    <location>
        <begin position="178"/>
        <end position="207"/>
    </location>
</feature>
<sequence length="499" mass="54607">MDPSTSKVFGGYCGETIEDACLYLSSHFKFFGIGNYGDNKDCTITIDSGKMAGALHKYRFLEFNLQADCNADYLEIYDADHTAISASNKVGRFCGNYINMTGWPTQRYTTFVFHTDGSGGYSGFKARAVRYEPTPCQDDEFECVNEAICIDSRLKCDGTKQCDDGSDETGWEKMLGEFLALGLAGIATVSASVIAGCVGICIVIGAFTCCKKCCAKLCSCCPCACCKKCCRVPSEGGRGSSRVRPGTEMSDRLELADVEDNDDSLPPKPDTAYTNVGYDYPPEVVYDDNFPAKPDTAYTNVGYDEPPEVVEEDYSYSRKHTTMTRLGSSNDLERMDTMNTDYEFKFVKGWEKMLGEFLALGLAGIATVSASVITGCVGICIVIGAFTCCKKCCAKLCSCCPCACCKKCCRVPSEGGRGSSRVRPGTEMSDRLELADVEDNDDSLPPKPDTAYTNVGYDDPPEVVYDDNRYQQKHTTITKLGSSSDLERWATDYDFKKAI</sequence>
<dbReference type="PANTHER" id="PTHR24652">
    <property type="entry name" value="LOW-DENSITY LIPOPROTEIN RECEPTOR CLASS A DOMAIN-CONTAINING PROTEIN 2"/>
    <property type="match status" value="1"/>
</dbReference>
<keyword evidence="4" id="KW-0812">Transmembrane</keyword>
<evidence type="ECO:0000256" key="2">
    <source>
        <dbReference type="PROSITE-ProRule" id="PRU00124"/>
    </source>
</evidence>
<evidence type="ECO:0000256" key="1">
    <source>
        <dbReference type="ARBA" id="ARBA00023157"/>
    </source>
</evidence>
<keyword evidence="4" id="KW-1133">Transmembrane helix</keyword>
<feature type="transmembrane region" description="Helical" evidence="4">
    <location>
        <begin position="357"/>
        <end position="386"/>
    </location>
</feature>
<evidence type="ECO:0000313" key="6">
    <source>
        <dbReference type="EMBL" id="KAJ8302814.1"/>
    </source>
</evidence>